<reference evidence="4" key="2">
    <citation type="journal article" date="2017" name="Nat. Plants">
        <title>The Aegilops tauschii genome reveals multiple impacts of transposons.</title>
        <authorList>
            <person name="Zhao G."/>
            <person name="Zou C."/>
            <person name="Li K."/>
            <person name="Wang K."/>
            <person name="Li T."/>
            <person name="Gao L."/>
            <person name="Zhang X."/>
            <person name="Wang H."/>
            <person name="Yang Z."/>
            <person name="Liu X."/>
            <person name="Jiang W."/>
            <person name="Mao L."/>
            <person name="Kong X."/>
            <person name="Jiao Y."/>
            <person name="Jia J."/>
        </authorList>
    </citation>
    <scope>NUCLEOTIDE SEQUENCE [LARGE SCALE GENOMIC DNA]</scope>
    <source>
        <strain evidence="4">cv. AL8/78</strain>
    </source>
</reference>
<dbReference type="EnsemblPlants" id="AET3Gv21000300.2">
    <property type="protein sequence ID" value="AET3Gv21000300.2"/>
    <property type="gene ID" value="AET3Gv21000300"/>
</dbReference>
<accession>A0A453GG14</accession>
<proteinExistence type="predicted"/>
<evidence type="ECO:0000256" key="1">
    <source>
        <dbReference type="SAM" id="MobiDB-lite"/>
    </source>
</evidence>
<sequence>SSSHSIIPTTYFEHLAMAFSGGQMLAAFTLGFLLMAFCAEARVCMSPSKFYKRSPCKNVRCTAACHKEHFKGGYCSSKKSIVGDELNEDNDDNRFRKPPKKKRCICTFPCGSKAPPPPSEPEVPEPPGEPVVPEPPSKDPKKKPPPPPYERGMPVPPSGEHKKKKLPPAADQ</sequence>
<organism evidence="3 4">
    <name type="scientific">Aegilops tauschii subsp. strangulata</name>
    <name type="common">Goatgrass</name>
    <dbReference type="NCBI Taxonomy" id="200361"/>
    <lineage>
        <taxon>Eukaryota</taxon>
        <taxon>Viridiplantae</taxon>
        <taxon>Streptophyta</taxon>
        <taxon>Embryophyta</taxon>
        <taxon>Tracheophyta</taxon>
        <taxon>Spermatophyta</taxon>
        <taxon>Magnoliopsida</taxon>
        <taxon>Liliopsida</taxon>
        <taxon>Poales</taxon>
        <taxon>Poaceae</taxon>
        <taxon>BOP clade</taxon>
        <taxon>Pooideae</taxon>
        <taxon>Triticodae</taxon>
        <taxon>Triticeae</taxon>
        <taxon>Triticinae</taxon>
        <taxon>Aegilops</taxon>
    </lineage>
</organism>
<reference evidence="3" key="5">
    <citation type="journal article" date="2021" name="G3 (Bethesda)">
        <title>Aegilops tauschii genome assembly Aet v5.0 features greater sequence contiguity and improved annotation.</title>
        <authorList>
            <person name="Wang L."/>
            <person name="Zhu T."/>
            <person name="Rodriguez J.C."/>
            <person name="Deal K.R."/>
            <person name="Dubcovsky J."/>
            <person name="McGuire P.E."/>
            <person name="Lux T."/>
            <person name="Spannagl M."/>
            <person name="Mayer K.F.X."/>
            <person name="Baldrich P."/>
            <person name="Meyers B.C."/>
            <person name="Huo N."/>
            <person name="Gu Y.Q."/>
            <person name="Zhou H."/>
            <person name="Devos K.M."/>
            <person name="Bennetzen J.L."/>
            <person name="Unver T."/>
            <person name="Budak H."/>
            <person name="Gulick P.J."/>
            <person name="Galiba G."/>
            <person name="Kalapos B."/>
            <person name="Nelson D.R."/>
            <person name="Li P."/>
            <person name="You F.M."/>
            <person name="Luo M.C."/>
            <person name="Dvorak J."/>
        </authorList>
    </citation>
    <scope>NUCLEOTIDE SEQUENCE [LARGE SCALE GENOMIC DNA]</scope>
    <source>
        <strain evidence="3">cv. AL8/78</strain>
    </source>
</reference>
<reference evidence="3" key="3">
    <citation type="journal article" date="2017" name="Nature">
        <title>Genome sequence of the progenitor of the wheat D genome Aegilops tauschii.</title>
        <authorList>
            <person name="Luo M.C."/>
            <person name="Gu Y.Q."/>
            <person name="Puiu D."/>
            <person name="Wang H."/>
            <person name="Twardziok S.O."/>
            <person name="Deal K.R."/>
            <person name="Huo N."/>
            <person name="Zhu T."/>
            <person name="Wang L."/>
            <person name="Wang Y."/>
            <person name="McGuire P.E."/>
            <person name="Liu S."/>
            <person name="Long H."/>
            <person name="Ramasamy R.K."/>
            <person name="Rodriguez J.C."/>
            <person name="Van S.L."/>
            <person name="Yuan L."/>
            <person name="Wang Z."/>
            <person name="Xia Z."/>
            <person name="Xiao L."/>
            <person name="Anderson O.D."/>
            <person name="Ouyang S."/>
            <person name="Liang Y."/>
            <person name="Zimin A.V."/>
            <person name="Pertea G."/>
            <person name="Qi P."/>
            <person name="Bennetzen J.L."/>
            <person name="Dai X."/>
            <person name="Dawson M.W."/>
            <person name="Muller H.G."/>
            <person name="Kugler K."/>
            <person name="Rivarola-Duarte L."/>
            <person name="Spannagl M."/>
            <person name="Mayer K.F.X."/>
            <person name="Lu F.H."/>
            <person name="Bevan M.W."/>
            <person name="Leroy P."/>
            <person name="Li P."/>
            <person name="You F.M."/>
            <person name="Sun Q."/>
            <person name="Liu Z."/>
            <person name="Lyons E."/>
            <person name="Wicker T."/>
            <person name="Salzberg S.L."/>
            <person name="Devos K.M."/>
            <person name="Dvorak J."/>
        </authorList>
    </citation>
    <scope>NUCLEOTIDE SEQUENCE [LARGE SCALE GENOMIC DNA]</scope>
    <source>
        <strain evidence="3">cv. AL8/78</strain>
    </source>
</reference>
<reference evidence="4" key="1">
    <citation type="journal article" date="2014" name="Science">
        <title>Ancient hybridizations among the ancestral genomes of bread wheat.</title>
        <authorList>
            <consortium name="International Wheat Genome Sequencing Consortium,"/>
            <person name="Marcussen T."/>
            <person name="Sandve S.R."/>
            <person name="Heier L."/>
            <person name="Spannagl M."/>
            <person name="Pfeifer M."/>
            <person name="Jakobsen K.S."/>
            <person name="Wulff B.B."/>
            <person name="Steuernagel B."/>
            <person name="Mayer K.F."/>
            <person name="Olsen O.A."/>
        </authorList>
    </citation>
    <scope>NUCLEOTIDE SEQUENCE [LARGE SCALE GENOMIC DNA]</scope>
    <source>
        <strain evidence="4">cv. AL8/78</strain>
    </source>
</reference>
<keyword evidence="2" id="KW-0812">Transmembrane</keyword>
<protein>
    <submittedName>
        <fullName evidence="3">Uncharacterized protein</fullName>
    </submittedName>
</protein>
<keyword evidence="4" id="KW-1185">Reference proteome</keyword>
<evidence type="ECO:0000256" key="2">
    <source>
        <dbReference type="SAM" id="Phobius"/>
    </source>
</evidence>
<dbReference type="InterPro" id="IPR036574">
    <property type="entry name" value="Scorpion_toxin-like_sf"/>
</dbReference>
<feature type="region of interest" description="Disordered" evidence="1">
    <location>
        <begin position="83"/>
        <end position="172"/>
    </location>
</feature>
<dbReference type="Proteomes" id="UP000015105">
    <property type="component" value="Chromosome 3D"/>
</dbReference>
<keyword evidence="2" id="KW-0472">Membrane</keyword>
<dbReference type="Gene3D" id="3.30.30.10">
    <property type="entry name" value="Knottin, scorpion toxin-like"/>
    <property type="match status" value="1"/>
</dbReference>
<dbReference type="AlphaFoldDB" id="A0A453GG14"/>
<feature type="compositionally biased region" description="Pro residues" evidence="1">
    <location>
        <begin position="114"/>
        <end position="135"/>
    </location>
</feature>
<name>A0A453GG14_AEGTS</name>
<keyword evidence="2" id="KW-1133">Transmembrane helix</keyword>
<dbReference type="Gramene" id="AET3Gv21000300.2">
    <property type="protein sequence ID" value="AET3Gv21000300.2"/>
    <property type="gene ID" value="AET3Gv21000300"/>
</dbReference>
<feature type="transmembrane region" description="Helical" evidence="2">
    <location>
        <begin position="24"/>
        <end position="43"/>
    </location>
</feature>
<reference evidence="3" key="4">
    <citation type="submission" date="2019-03" db="UniProtKB">
        <authorList>
            <consortium name="EnsemblPlants"/>
        </authorList>
    </citation>
    <scope>IDENTIFICATION</scope>
</reference>
<feature type="compositionally biased region" description="Pro residues" evidence="1">
    <location>
        <begin position="145"/>
        <end position="157"/>
    </location>
</feature>
<evidence type="ECO:0000313" key="4">
    <source>
        <dbReference type="Proteomes" id="UP000015105"/>
    </source>
</evidence>
<evidence type="ECO:0000313" key="3">
    <source>
        <dbReference type="EnsemblPlants" id="AET3Gv21000300.2"/>
    </source>
</evidence>